<dbReference type="GO" id="GO:0009451">
    <property type="term" value="P:RNA modification"/>
    <property type="evidence" value="ECO:0007669"/>
    <property type="project" value="InterPro"/>
</dbReference>
<dbReference type="Gramene" id="SIN_1011652.t">
    <property type="protein sequence ID" value="SIN_1011652.t.cds1"/>
    <property type="gene ID" value="SIN_1011652"/>
</dbReference>
<dbReference type="PANTHER" id="PTHR47926:SF347">
    <property type="entry name" value="PENTATRICOPEPTIDE REPEAT-CONTAINING PROTEIN"/>
    <property type="match status" value="1"/>
</dbReference>
<keyword evidence="2" id="KW-0677">Repeat</keyword>
<dbReference type="Gene3D" id="1.25.40.10">
    <property type="entry name" value="Tetratricopeptide repeat domain"/>
    <property type="match status" value="1"/>
</dbReference>
<gene>
    <name evidence="6" type="primary">LOC105166305</name>
</gene>
<dbReference type="Pfam" id="PF13041">
    <property type="entry name" value="PPR_2"/>
    <property type="match status" value="1"/>
</dbReference>
<keyword evidence="5" id="KW-1185">Reference proteome</keyword>
<dbReference type="RefSeq" id="XP_011083916.1">
    <property type="nucleotide sequence ID" value="XM_011085614.2"/>
</dbReference>
<dbReference type="InterPro" id="IPR011990">
    <property type="entry name" value="TPR-like_helical_dom_sf"/>
</dbReference>
<dbReference type="InterPro" id="IPR032867">
    <property type="entry name" value="DYW_dom"/>
</dbReference>
<dbReference type="NCBIfam" id="TIGR00756">
    <property type="entry name" value="PPR"/>
    <property type="match status" value="1"/>
</dbReference>
<dbReference type="KEGG" id="sind:105166305"/>
<name>A0A6I9TL58_SESIN</name>
<dbReference type="Pfam" id="PF14432">
    <property type="entry name" value="DYW_deaminase"/>
    <property type="match status" value="1"/>
</dbReference>
<evidence type="ECO:0000313" key="5">
    <source>
        <dbReference type="Proteomes" id="UP000504604"/>
    </source>
</evidence>
<dbReference type="GO" id="GO:0003723">
    <property type="term" value="F:RNA binding"/>
    <property type="evidence" value="ECO:0007669"/>
    <property type="project" value="InterPro"/>
</dbReference>
<protein>
    <submittedName>
        <fullName evidence="6">Pentatricopeptide repeat-containing protein At2g15690</fullName>
    </submittedName>
</protein>
<dbReference type="AlphaFoldDB" id="A0A6I9TL58"/>
<dbReference type="GeneID" id="105166305"/>
<evidence type="ECO:0000256" key="1">
    <source>
        <dbReference type="ARBA" id="ARBA00006643"/>
    </source>
</evidence>
<sequence length="415" mass="47807">MVRGMAMARSMSFCSHPMLKCSITLHMENLTLTVFLKKKCQNWALKFSHQDMLQVQACRRKPLNSNLQHFCRERNINLALESLEEMGRNGILADSSDVLELMKVTVDMKFLQAGDVIYEYIMRFPSDYGVAIFNRLIDTYFKLGDYRRAGRVFEQMACKNMDSWNTMIMGLAGNGQDKEAIQVFSRMAKEGIQPNDNTFLGVLKACEHLGAVEKGKAYFESMSQDYGISPSLDHYRSLVNLLRKSNEKAEATEIIPKMPTKPSLEVPETLPNQPRTEVLDAKPAKMRKRVKENLVSDKKRARPNRSMVYEKLRSLSKEAREAGYVPDTRYVLHDLDQEAKEKALLYHSERLAIAYGLISTSPGTTLRIIKNLRICGDCHNFIKILSSFEKREFIVRDNKRFHHFKDGKCSCRDFW</sequence>
<accession>A0A6I9TL58</accession>
<comment type="similarity">
    <text evidence="1">Belongs to the PPR family. PCMP-H subfamily.</text>
</comment>
<dbReference type="OrthoDB" id="185373at2759"/>
<dbReference type="GO" id="GO:0008270">
    <property type="term" value="F:zinc ion binding"/>
    <property type="evidence" value="ECO:0007669"/>
    <property type="project" value="InterPro"/>
</dbReference>
<dbReference type="Pfam" id="PF01535">
    <property type="entry name" value="PPR"/>
    <property type="match status" value="1"/>
</dbReference>
<dbReference type="PANTHER" id="PTHR47926">
    <property type="entry name" value="PENTATRICOPEPTIDE REPEAT-CONTAINING PROTEIN"/>
    <property type="match status" value="1"/>
</dbReference>
<feature type="repeat" description="PPR" evidence="3">
    <location>
        <begin position="160"/>
        <end position="194"/>
    </location>
</feature>
<feature type="domain" description="DYW" evidence="4">
    <location>
        <begin position="323"/>
        <end position="415"/>
    </location>
</feature>
<evidence type="ECO:0000256" key="2">
    <source>
        <dbReference type="ARBA" id="ARBA00022737"/>
    </source>
</evidence>
<dbReference type="PROSITE" id="PS51375">
    <property type="entry name" value="PPR"/>
    <property type="match status" value="1"/>
</dbReference>
<dbReference type="FunFam" id="1.25.40.10:FF:000031">
    <property type="entry name" value="Pentatricopeptide repeat-containing protein mitochondrial"/>
    <property type="match status" value="1"/>
</dbReference>
<dbReference type="Proteomes" id="UP000504604">
    <property type="component" value="Linkage group LG7"/>
</dbReference>
<evidence type="ECO:0000256" key="3">
    <source>
        <dbReference type="PROSITE-ProRule" id="PRU00708"/>
    </source>
</evidence>
<dbReference type="InParanoid" id="A0A6I9TL58"/>
<organism evidence="5 6">
    <name type="scientific">Sesamum indicum</name>
    <name type="common">Oriental sesame</name>
    <name type="synonym">Sesamum orientale</name>
    <dbReference type="NCBI Taxonomy" id="4182"/>
    <lineage>
        <taxon>Eukaryota</taxon>
        <taxon>Viridiplantae</taxon>
        <taxon>Streptophyta</taxon>
        <taxon>Embryophyta</taxon>
        <taxon>Tracheophyta</taxon>
        <taxon>Spermatophyta</taxon>
        <taxon>Magnoliopsida</taxon>
        <taxon>eudicotyledons</taxon>
        <taxon>Gunneridae</taxon>
        <taxon>Pentapetalae</taxon>
        <taxon>asterids</taxon>
        <taxon>lamiids</taxon>
        <taxon>Lamiales</taxon>
        <taxon>Pedaliaceae</taxon>
        <taxon>Sesamum</taxon>
    </lineage>
</organism>
<proteinExistence type="inferred from homology"/>
<evidence type="ECO:0000259" key="4">
    <source>
        <dbReference type="Pfam" id="PF14432"/>
    </source>
</evidence>
<dbReference type="InterPro" id="IPR046960">
    <property type="entry name" value="PPR_At4g14850-like_plant"/>
</dbReference>
<reference evidence="6" key="1">
    <citation type="submission" date="2025-08" db="UniProtKB">
        <authorList>
            <consortium name="RefSeq"/>
        </authorList>
    </citation>
    <scope>IDENTIFICATION</scope>
</reference>
<dbReference type="InterPro" id="IPR002885">
    <property type="entry name" value="PPR_rpt"/>
</dbReference>
<evidence type="ECO:0000313" key="6">
    <source>
        <dbReference type="RefSeq" id="XP_011083916.1"/>
    </source>
</evidence>